<accession>A0A336JR58</accession>
<evidence type="ECO:0000313" key="5">
    <source>
        <dbReference type="Proteomes" id="UP000252631"/>
    </source>
</evidence>
<evidence type="ECO:0000313" key="4">
    <source>
        <dbReference type="EMBL" id="SSW91163.1"/>
    </source>
</evidence>
<reference evidence="3 6" key="2">
    <citation type="submission" date="2018-07" db="EMBL/GenBank/DDBJ databases">
        <title>Genomic Encyclopedia of Archaeal and Bacterial Type Strains, Phase II (KMG-II): from individual species to whole genera.</title>
        <authorList>
            <person name="Goeker M."/>
        </authorList>
    </citation>
    <scope>NUCLEOTIDE SEQUENCE [LARGE SCALE GENOMIC DNA]</scope>
    <source>
        <strain evidence="3 6">JA575</strain>
    </source>
</reference>
<keyword evidence="2" id="KW-0812">Transmembrane</keyword>
<dbReference type="RefSeq" id="WP_244601260.1">
    <property type="nucleotide sequence ID" value="NZ_QRDT01000010.1"/>
</dbReference>
<evidence type="ECO:0000313" key="3">
    <source>
        <dbReference type="EMBL" id="RED34494.1"/>
    </source>
</evidence>
<dbReference type="Proteomes" id="UP000252631">
    <property type="component" value="Unassembled WGS sequence"/>
</dbReference>
<gene>
    <name evidence="3" type="ORF">BJ125_110133</name>
    <name evidence="4" type="ORF">SAMN05892882_110133</name>
</gene>
<keyword evidence="2" id="KW-1133">Transmembrane helix</keyword>
<evidence type="ECO:0000313" key="6">
    <source>
        <dbReference type="Proteomes" id="UP000256343"/>
    </source>
</evidence>
<evidence type="ECO:0000256" key="1">
    <source>
        <dbReference type="SAM" id="MobiDB-lite"/>
    </source>
</evidence>
<evidence type="ECO:0000256" key="2">
    <source>
        <dbReference type="SAM" id="Phobius"/>
    </source>
</evidence>
<dbReference type="Proteomes" id="UP000256343">
    <property type="component" value="Unassembled WGS sequence"/>
</dbReference>
<feature type="transmembrane region" description="Helical" evidence="2">
    <location>
        <begin position="17"/>
        <end position="38"/>
    </location>
</feature>
<keyword evidence="2" id="KW-0472">Membrane</keyword>
<dbReference type="EMBL" id="QRDT01000010">
    <property type="protein sequence ID" value="RED34494.1"/>
    <property type="molecule type" value="Genomic_DNA"/>
</dbReference>
<dbReference type="EMBL" id="UFQQ01000010">
    <property type="protein sequence ID" value="SSW91163.1"/>
    <property type="molecule type" value="Genomic_DNA"/>
</dbReference>
<name>A0A336JR58_9BRAD</name>
<proteinExistence type="predicted"/>
<reference evidence="4 5" key="1">
    <citation type="submission" date="2017-08" db="EMBL/GenBank/DDBJ databases">
        <authorList>
            <person name="de Groot N.N."/>
        </authorList>
    </citation>
    <scope>NUCLEOTIDE SEQUENCE [LARGE SCALE GENOMIC DNA]</scope>
    <source>
        <strain evidence="4 5">JA575</strain>
    </source>
</reference>
<organism evidence="4 5">
    <name type="scientific">Rhodopseudomonas pentothenatexigens</name>
    <dbReference type="NCBI Taxonomy" id="999699"/>
    <lineage>
        <taxon>Bacteria</taxon>
        <taxon>Pseudomonadati</taxon>
        <taxon>Pseudomonadota</taxon>
        <taxon>Alphaproteobacteria</taxon>
        <taxon>Hyphomicrobiales</taxon>
        <taxon>Nitrobacteraceae</taxon>
        <taxon>Rhodopseudomonas</taxon>
    </lineage>
</organism>
<sequence>MDPISAGTKSPRKRTSIGVWAMVLALLILLGLAGFFAYEGLVVGDVEVPAQGYTAMAIGIALSLVIGIGLMVLVFYSSRRGYDEQASFLGGPSGNDDATNDPPDQQRR</sequence>
<feature type="transmembrane region" description="Helical" evidence="2">
    <location>
        <begin position="50"/>
        <end position="76"/>
    </location>
</feature>
<dbReference type="AlphaFoldDB" id="A0A336JR58"/>
<protein>
    <submittedName>
        <fullName evidence="4">Uncharacterized protein</fullName>
    </submittedName>
</protein>
<feature type="region of interest" description="Disordered" evidence="1">
    <location>
        <begin position="86"/>
        <end position="108"/>
    </location>
</feature>
<keyword evidence="6" id="KW-1185">Reference proteome</keyword>